<dbReference type="InterPro" id="IPR004841">
    <property type="entry name" value="AA-permease/SLC12A_dom"/>
</dbReference>
<gene>
    <name evidence="7" type="ORF">Aru02nite_02560</name>
</gene>
<dbReference type="Proteomes" id="UP000612808">
    <property type="component" value="Unassembled WGS sequence"/>
</dbReference>
<comment type="caution">
    <text evidence="7">The sequence shown here is derived from an EMBL/GenBank/DDBJ whole genome shotgun (WGS) entry which is preliminary data.</text>
</comment>
<dbReference type="InterPro" id="IPR052962">
    <property type="entry name" value="AA_Transporter_AGT"/>
</dbReference>
<feature type="transmembrane region" description="Helical" evidence="5">
    <location>
        <begin position="253"/>
        <end position="277"/>
    </location>
</feature>
<feature type="transmembrane region" description="Helical" evidence="5">
    <location>
        <begin position="360"/>
        <end position="379"/>
    </location>
</feature>
<feature type="transmembrane region" description="Helical" evidence="5">
    <location>
        <begin position="385"/>
        <end position="404"/>
    </location>
</feature>
<feature type="transmembrane region" description="Helical" evidence="5">
    <location>
        <begin position="479"/>
        <end position="497"/>
    </location>
</feature>
<keyword evidence="8" id="KW-1185">Reference proteome</keyword>
<dbReference type="EMBL" id="BOMB01000001">
    <property type="protein sequence ID" value="GID09367.1"/>
    <property type="molecule type" value="Genomic_DNA"/>
</dbReference>
<evidence type="ECO:0000313" key="8">
    <source>
        <dbReference type="Proteomes" id="UP000612808"/>
    </source>
</evidence>
<dbReference type="GO" id="GO:0016020">
    <property type="term" value="C:membrane"/>
    <property type="evidence" value="ECO:0007669"/>
    <property type="project" value="UniProtKB-SubCell"/>
</dbReference>
<feature type="transmembrane region" description="Helical" evidence="5">
    <location>
        <begin position="297"/>
        <end position="318"/>
    </location>
</feature>
<evidence type="ECO:0000313" key="7">
    <source>
        <dbReference type="EMBL" id="GID09367.1"/>
    </source>
</evidence>
<feature type="transmembrane region" description="Helical" evidence="5">
    <location>
        <begin position="57"/>
        <end position="81"/>
    </location>
</feature>
<keyword evidence="4 5" id="KW-0472">Membrane</keyword>
<keyword evidence="3 5" id="KW-1133">Transmembrane helix</keyword>
<feature type="transmembrane region" description="Helical" evidence="5">
    <location>
        <begin position="449"/>
        <end position="467"/>
    </location>
</feature>
<dbReference type="GO" id="GO:0022857">
    <property type="term" value="F:transmembrane transporter activity"/>
    <property type="evidence" value="ECO:0007669"/>
    <property type="project" value="InterPro"/>
</dbReference>
<feature type="transmembrane region" description="Helical" evidence="5">
    <location>
        <begin position="503"/>
        <end position="526"/>
    </location>
</feature>
<accession>A0A8J3NAB4</accession>
<evidence type="ECO:0000256" key="3">
    <source>
        <dbReference type="ARBA" id="ARBA00022989"/>
    </source>
</evidence>
<proteinExistence type="predicted"/>
<feature type="transmembrane region" description="Helical" evidence="5">
    <location>
        <begin position="181"/>
        <end position="201"/>
    </location>
</feature>
<feature type="transmembrane region" description="Helical" evidence="5">
    <location>
        <begin position="150"/>
        <end position="174"/>
    </location>
</feature>
<feature type="transmembrane region" description="Helical" evidence="5">
    <location>
        <begin position="213"/>
        <end position="232"/>
    </location>
</feature>
<dbReference type="Pfam" id="PF00324">
    <property type="entry name" value="AA_permease"/>
    <property type="match status" value="1"/>
</dbReference>
<evidence type="ECO:0000256" key="2">
    <source>
        <dbReference type="ARBA" id="ARBA00022692"/>
    </source>
</evidence>
<evidence type="ECO:0000256" key="4">
    <source>
        <dbReference type="ARBA" id="ARBA00023136"/>
    </source>
</evidence>
<dbReference type="AlphaFoldDB" id="A0A8J3NAB4"/>
<organism evidence="7 8">
    <name type="scientific">Actinocatenispora rupis</name>
    <dbReference type="NCBI Taxonomy" id="519421"/>
    <lineage>
        <taxon>Bacteria</taxon>
        <taxon>Bacillati</taxon>
        <taxon>Actinomycetota</taxon>
        <taxon>Actinomycetes</taxon>
        <taxon>Micromonosporales</taxon>
        <taxon>Micromonosporaceae</taxon>
        <taxon>Actinocatenispora</taxon>
    </lineage>
</organism>
<evidence type="ECO:0000259" key="6">
    <source>
        <dbReference type="Pfam" id="PF00324"/>
    </source>
</evidence>
<reference evidence="7" key="1">
    <citation type="submission" date="2021-01" db="EMBL/GenBank/DDBJ databases">
        <title>Whole genome shotgun sequence of Actinocatenispora rupis NBRC 107355.</title>
        <authorList>
            <person name="Komaki H."/>
            <person name="Tamura T."/>
        </authorList>
    </citation>
    <scope>NUCLEOTIDE SEQUENCE</scope>
    <source>
        <strain evidence="7">NBRC 107355</strain>
    </source>
</reference>
<keyword evidence="2 5" id="KW-0812">Transmembrane</keyword>
<dbReference type="Gene3D" id="1.20.1740.10">
    <property type="entry name" value="Amino acid/polyamine transporter I"/>
    <property type="match status" value="1"/>
</dbReference>
<dbReference type="PANTHER" id="PTHR47547:SF1">
    <property type="entry name" value="ASPARTATE-PROTON SYMPORTER"/>
    <property type="match status" value="1"/>
</dbReference>
<evidence type="ECO:0000256" key="1">
    <source>
        <dbReference type="ARBA" id="ARBA00004141"/>
    </source>
</evidence>
<feature type="transmembrane region" description="Helical" evidence="5">
    <location>
        <begin position="26"/>
        <end position="45"/>
    </location>
</feature>
<feature type="domain" description="Amino acid permease/ SLC12A" evidence="6">
    <location>
        <begin position="28"/>
        <end position="377"/>
    </location>
</feature>
<evidence type="ECO:0000256" key="5">
    <source>
        <dbReference type="SAM" id="Phobius"/>
    </source>
</evidence>
<dbReference type="PIRSF" id="PIRSF006060">
    <property type="entry name" value="AA_transporter"/>
    <property type="match status" value="1"/>
</dbReference>
<feature type="transmembrane region" description="Helical" evidence="5">
    <location>
        <begin position="425"/>
        <end position="443"/>
    </location>
</feature>
<name>A0A8J3NAB4_9ACTN</name>
<protein>
    <submittedName>
        <fullName evidence="7">Amino acid permease</fullName>
    </submittedName>
</protein>
<sequence>MTTAAEPSSDSGTATKHHLRRDIGRIGLLFTGIGSIIGSGWLFGALNAAQQAGPAAIFSWLIAGVMIILIGLTFAELGTMYPVTGGVIRFPQYAFGSFASYTMGWITWLAAAVVAPIEVTGVLQYATKYYSGFTAEHMVNGETVHTLKPIGIVVAILLLALFCVVNVIGVKFFAQINNVMVWWKLAVIVLVIVAFAVTAFHGANFTSHHFAPAGAHGIFTAIATAGITFSFLGFRQGIELAGETSNPKRNVPFAVIGSVVITTIIYIGLQVAFIGAVRPSDLMHSDGWAKLAFANDFGPLAAIATIIGLGWLAVVLYIDAIVSPGDTGLIYNAVTSRLGYVMAKNGNAPSGLAKINRNGVPWVATIVTFVLGLIFLLPFPSWQQLVGLVTSATVLSFGSGPLVWAAMRTELPDAKRPFKVPGGHVIPLLAFYSSNLIVYWAGWSTNWKFFVAILIGLVLLAVFTATKQIKPIGGLDLKHGYWTIVWLAGLAFISFIGDYGNGLGIIALGWGFAVNAVWSVFIYWLAWRTRFSRERMQSMISDTPHDEVEVGMA</sequence>
<dbReference type="RefSeq" id="WP_203654159.1">
    <property type="nucleotide sequence ID" value="NZ_BAAAZM010000016.1"/>
</dbReference>
<feature type="transmembrane region" description="Helical" evidence="5">
    <location>
        <begin position="93"/>
        <end position="115"/>
    </location>
</feature>
<comment type="subcellular location">
    <subcellularLocation>
        <location evidence="1">Membrane</location>
        <topology evidence="1">Multi-pass membrane protein</topology>
    </subcellularLocation>
</comment>
<dbReference type="PANTHER" id="PTHR47547">
    <property type="match status" value="1"/>
</dbReference>